<dbReference type="HAMAP" id="MF_01023">
    <property type="entry name" value="HisC_aminotrans_2"/>
    <property type="match status" value="1"/>
</dbReference>
<dbReference type="InterPro" id="IPR015421">
    <property type="entry name" value="PyrdxlP-dep_Trfase_major"/>
</dbReference>
<dbReference type="EMBL" id="JWHL01000003">
    <property type="protein sequence ID" value="MBR1368540.1"/>
    <property type="molecule type" value="Genomic_DNA"/>
</dbReference>
<dbReference type="EC" id="2.6.1.9" evidence="5"/>
<evidence type="ECO:0000259" key="6">
    <source>
        <dbReference type="Pfam" id="PF00155"/>
    </source>
</evidence>
<evidence type="ECO:0000256" key="4">
    <source>
        <dbReference type="ARBA" id="ARBA00022898"/>
    </source>
</evidence>
<organism evidence="7 8">
    <name type="scientific">Methanocalculus chunghsingensis</name>
    <dbReference type="NCBI Taxonomy" id="156457"/>
    <lineage>
        <taxon>Archaea</taxon>
        <taxon>Methanobacteriati</taxon>
        <taxon>Methanobacteriota</taxon>
        <taxon>Stenosarchaea group</taxon>
        <taxon>Methanomicrobia</taxon>
        <taxon>Methanomicrobiales</taxon>
        <taxon>Methanocalculaceae</taxon>
        <taxon>Methanocalculus</taxon>
    </lineage>
</organism>
<dbReference type="InterPro" id="IPR004839">
    <property type="entry name" value="Aminotransferase_I/II_large"/>
</dbReference>
<dbReference type="CDD" id="cd00609">
    <property type="entry name" value="AAT_like"/>
    <property type="match status" value="1"/>
</dbReference>
<keyword evidence="5" id="KW-0368">Histidine biosynthesis</keyword>
<dbReference type="AlphaFoldDB" id="A0A8J7W918"/>
<comment type="caution">
    <text evidence="7">The sequence shown here is derived from an EMBL/GenBank/DDBJ whole genome shotgun (WGS) entry which is preliminary data.</text>
</comment>
<dbReference type="PANTHER" id="PTHR43643:SF3">
    <property type="entry name" value="HISTIDINOL-PHOSPHATE AMINOTRANSFERASE"/>
    <property type="match status" value="1"/>
</dbReference>
<comment type="pathway">
    <text evidence="5">Amino-acid biosynthesis; L-histidine biosynthesis; L-histidine from 5-phospho-alpha-D-ribose 1-diphosphate: step 7/9.</text>
</comment>
<evidence type="ECO:0000256" key="1">
    <source>
        <dbReference type="ARBA" id="ARBA00001933"/>
    </source>
</evidence>
<dbReference type="UniPathway" id="UPA00031">
    <property type="reaction ID" value="UER00012"/>
</dbReference>
<evidence type="ECO:0000313" key="8">
    <source>
        <dbReference type="Proteomes" id="UP000730161"/>
    </source>
</evidence>
<dbReference type="Pfam" id="PF00155">
    <property type="entry name" value="Aminotran_1_2"/>
    <property type="match status" value="1"/>
</dbReference>
<dbReference type="PANTHER" id="PTHR43643">
    <property type="entry name" value="HISTIDINOL-PHOSPHATE AMINOTRANSFERASE 2"/>
    <property type="match status" value="1"/>
</dbReference>
<dbReference type="Gene3D" id="3.40.640.10">
    <property type="entry name" value="Type I PLP-dependent aspartate aminotransferase-like (Major domain)"/>
    <property type="match status" value="1"/>
</dbReference>
<evidence type="ECO:0000256" key="3">
    <source>
        <dbReference type="ARBA" id="ARBA00022679"/>
    </source>
</evidence>
<sequence length="355" mass="38280">MRSSPRSAVRDCYLGGGYVFAAKARDIAAEYGFEEVAQLASNENPFPPSEKALAMASEALLSVNRYPDSSHDALRAMLESVHGWSPTVTGSGMDGIIETVVRTLVSPGDLVAISSPTFSFYDLAVVAQGGAIRHVPRNPDYTLDTDAFIDAAKEAKLSFICSPNNPTGTVTEPADIAAILDEIEGILFLDNAYVEFSDAEYIPLLSEYENLIIGRTMSKVHGLAGLRIGYAFVPAWYAPCYHAAATPFALNMVSAAAAVGALSDPGYAGRFIAHVRRWRAIFEERIPYPVVPGGANFVLIDTNPVSSQDAVRSLARRGVLVRSCDSFPGLGETFIRVSIGTDRECERFLEAIRSL</sequence>
<protein>
    <recommendedName>
        <fullName evidence="5">Histidinol-phosphate aminotransferase</fullName>
        <ecNumber evidence="5">2.6.1.9</ecNumber>
    </recommendedName>
    <alternativeName>
        <fullName evidence="5">Imidazole acetol-phosphate transaminase</fullName>
    </alternativeName>
</protein>
<dbReference type="InterPro" id="IPR015424">
    <property type="entry name" value="PyrdxlP-dep_Trfase"/>
</dbReference>
<keyword evidence="5" id="KW-0028">Amino-acid biosynthesis</keyword>
<dbReference type="InterPro" id="IPR015422">
    <property type="entry name" value="PyrdxlP-dep_Trfase_small"/>
</dbReference>
<dbReference type="Gene3D" id="3.90.1150.10">
    <property type="entry name" value="Aspartate Aminotransferase, domain 1"/>
    <property type="match status" value="1"/>
</dbReference>
<reference evidence="7" key="1">
    <citation type="submission" date="2014-12" db="EMBL/GenBank/DDBJ databases">
        <authorList>
            <person name="Huang H.-H."/>
            <person name="Chen S.-C."/>
            <person name="Lai M.-C."/>
        </authorList>
    </citation>
    <scope>NUCLEOTIDE SEQUENCE</scope>
    <source>
        <strain evidence="7">K1F9705b</strain>
    </source>
</reference>
<feature type="domain" description="Aminotransferase class I/classII large" evidence="6">
    <location>
        <begin position="35"/>
        <end position="352"/>
    </location>
</feature>
<name>A0A8J7W918_9EURY</name>
<keyword evidence="4 5" id="KW-0663">Pyridoxal phosphate</keyword>
<keyword evidence="3 5" id="KW-0808">Transferase</keyword>
<proteinExistence type="inferred from homology"/>
<dbReference type="Proteomes" id="UP000730161">
    <property type="component" value="Unassembled WGS sequence"/>
</dbReference>
<comment type="similarity">
    <text evidence="5">Belongs to the class-II pyridoxal-phosphate-dependent aminotransferase family. Histidinol-phosphate aminotransferase subfamily.</text>
</comment>
<dbReference type="GO" id="GO:0030170">
    <property type="term" value="F:pyridoxal phosphate binding"/>
    <property type="evidence" value="ECO:0007669"/>
    <property type="project" value="InterPro"/>
</dbReference>
<keyword evidence="2 5" id="KW-0032">Aminotransferase</keyword>
<comment type="cofactor">
    <cofactor evidence="1 5">
        <name>pyridoxal 5'-phosphate</name>
        <dbReference type="ChEBI" id="CHEBI:597326"/>
    </cofactor>
</comment>
<dbReference type="GO" id="GO:0000105">
    <property type="term" value="P:L-histidine biosynthetic process"/>
    <property type="evidence" value="ECO:0007669"/>
    <property type="project" value="UniProtKB-UniRule"/>
</dbReference>
<dbReference type="NCBIfam" id="TIGR01141">
    <property type="entry name" value="hisC"/>
    <property type="match status" value="1"/>
</dbReference>
<evidence type="ECO:0000313" key="7">
    <source>
        <dbReference type="EMBL" id="MBR1368540.1"/>
    </source>
</evidence>
<dbReference type="OrthoDB" id="9929at2157"/>
<dbReference type="GO" id="GO:0004400">
    <property type="term" value="F:histidinol-phosphate transaminase activity"/>
    <property type="evidence" value="ECO:0007669"/>
    <property type="project" value="UniProtKB-UniRule"/>
</dbReference>
<feature type="modified residue" description="N6-(pyridoxal phosphate)lysine" evidence="5">
    <location>
        <position position="219"/>
    </location>
</feature>
<dbReference type="RefSeq" id="WP_211530169.1">
    <property type="nucleotide sequence ID" value="NZ_JWHL01000003.1"/>
</dbReference>
<accession>A0A8J7W918</accession>
<dbReference type="SUPFAM" id="SSF53383">
    <property type="entry name" value="PLP-dependent transferases"/>
    <property type="match status" value="1"/>
</dbReference>
<dbReference type="InterPro" id="IPR050106">
    <property type="entry name" value="HistidinolP_aminotransfase"/>
</dbReference>
<dbReference type="InterPro" id="IPR005861">
    <property type="entry name" value="HisP_aminotrans"/>
</dbReference>
<evidence type="ECO:0000256" key="2">
    <source>
        <dbReference type="ARBA" id="ARBA00022576"/>
    </source>
</evidence>
<comment type="catalytic activity">
    <reaction evidence="5">
        <text>L-histidinol phosphate + 2-oxoglutarate = 3-(imidazol-4-yl)-2-oxopropyl phosphate + L-glutamate</text>
        <dbReference type="Rhea" id="RHEA:23744"/>
        <dbReference type="ChEBI" id="CHEBI:16810"/>
        <dbReference type="ChEBI" id="CHEBI:29985"/>
        <dbReference type="ChEBI" id="CHEBI:57766"/>
        <dbReference type="ChEBI" id="CHEBI:57980"/>
        <dbReference type="EC" id="2.6.1.9"/>
    </reaction>
</comment>
<keyword evidence="8" id="KW-1185">Reference proteome</keyword>
<evidence type="ECO:0000256" key="5">
    <source>
        <dbReference type="HAMAP-Rule" id="MF_01023"/>
    </source>
</evidence>
<gene>
    <name evidence="5" type="primary">hisC</name>
    <name evidence="7" type="ORF">RJ53_03080</name>
</gene>